<comment type="caution">
    <text evidence="6">The sequence shown here is derived from an EMBL/GenBank/DDBJ whole genome shotgun (WGS) entry which is preliminary data.</text>
</comment>
<dbReference type="CDD" id="cd04733">
    <property type="entry name" value="OYE_like_2_FMN"/>
    <property type="match status" value="1"/>
</dbReference>
<sequence length="452" mass="49522">MPVRYASKDVSPEPLAQELHFHPSGRVAKNRFLKAPIAESLATYDAKDVSKRGIPTDEMIGLYRRWGEGKNNFGIILTGNVDIDLNSVGPAACAGIPIDTPFEGERFERFKQLAAAGKKDGSLFVAQVNHPGRHVRYKANPVAISASDVQLEPRMGMTFGKPHAATKEEIAQVIEGFAHAAEYLEKAGFDGIQIHAAHGYLLSQFLSRTTNKRTDEYGTQTTENRLRLVSEITTAVKARVSPSFIVSSKINSIEFQDGGVTPDEARELCERLEALGCDFVELSGGTYERMALMWENEAMRKREGFFLEWAETITKALDPAHKMRFYLSGGLRTVGAMVDALKVVDGVCIGRPAAAEPRLVSDIIEGRVKGAIRPIEMAETDLGVSMGVAGAHLVQIANGFEPFDASNPEAMQSFSADMGQWYEKLVQDGDKNEFISPIQFSGAQELYGTVKT</sequence>
<reference evidence="6" key="1">
    <citation type="journal article" date="2021" name="Nat. Commun.">
        <title>Genetic determinants of endophytism in the Arabidopsis root mycobiome.</title>
        <authorList>
            <person name="Mesny F."/>
            <person name="Miyauchi S."/>
            <person name="Thiergart T."/>
            <person name="Pickel B."/>
            <person name="Atanasova L."/>
            <person name="Karlsson M."/>
            <person name="Huettel B."/>
            <person name="Barry K.W."/>
            <person name="Haridas S."/>
            <person name="Chen C."/>
            <person name="Bauer D."/>
            <person name="Andreopoulos W."/>
            <person name="Pangilinan J."/>
            <person name="LaButti K."/>
            <person name="Riley R."/>
            <person name="Lipzen A."/>
            <person name="Clum A."/>
            <person name="Drula E."/>
            <person name="Henrissat B."/>
            <person name="Kohler A."/>
            <person name="Grigoriev I.V."/>
            <person name="Martin F.M."/>
            <person name="Hacquard S."/>
        </authorList>
    </citation>
    <scope>NUCLEOTIDE SEQUENCE</scope>
    <source>
        <strain evidence="6">FSSC 5 MPI-SDFR-AT-0091</strain>
    </source>
</reference>
<accession>A0A9P9G1U1</accession>
<evidence type="ECO:0000256" key="2">
    <source>
        <dbReference type="ARBA" id="ARBA00022630"/>
    </source>
</evidence>
<dbReference type="InterPro" id="IPR013785">
    <property type="entry name" value="Aldolase_TIM"/>
</dbReference>
<feature type="domain" description="NADH:flavin oxidoreductase/NADH oxidase N-terminal" evidence="5">
    <location>
        <begin position="29"/>
        <end position="367"/>
    </location>
</feature>
<organism evidence="6 7">
    <name type="scientific">Fusarium solani</name>
    <name type="common">Filamentous fungus</name>
    <dbReference type="NCBI Taxonomy" id="169388"/>
    <lineage>
        <taxon>Eukaryota</taxon>
        <taxon>Fungi</taxon>
        <taxon>Dikarya</taxon>
        <taxon>Ascomycota</taxon>
        <taxon>Pezizomycotina</taxon>
        <taxon>Sordariomycetes</taxon>
        <taxon>Hypocreomycetidae</taxon>
        <taxon>Hypocreales</taxon>
        <taxon>Nectriaceae</taxon>
        <taxon>Fusarium</taxon>
        <taxon>Fusarium solani species complex</taxon>
    </lineage>
</organism>
<evidence type="ECO:0000259" key="5">
    <source>
        <dbReference type="Pfam" id="PF00724"/>
    </source>
</evidence>
<keyword evidence="7" id="KW-1185">Reference proteome</keyword>
<evidence type="ECO:0000256" key="1">
    <source>
        <dbReference type="ARBA" id="ARBA00005979"/>
    </source>
</evidence>
<dbReference type="SUPFAM" id="SSF51395">
    <property type="entry name" value="FMN-linked oxidoreductases"/>
    <property type="match status" value="1"/>
</dbReference>
<dbReference type="PANTHER" id="PTHR43656">
    <property type="entry name" value="BINDING OXIDOREDUCTASE, PUTATIVE (AFU_ORTHOLOGUE AFUA_2G08260)-RELATED"/>
    <property type="match status" value="1"/>
</dbReference>
<protein>
    <recommendedName>
        <fullName evidence="5">NADH:flavin oxidoreductase/NADH oxidase N-terminal domain-containing protein</fullName>
    </recommendedName>
</protein>
<proteinExistence type="inferred from homology"/>
<dbReference type="EMBL" id="JAGTJS010000035">
    <property type="protein sequence ID" value="KAH7230778.1"/>
    <property type="molecule type" value="Genomic_DNA"/>
</dbReference>
<dbReference type="AlphaFoldDB" id="A0A9P9G1U1"/>
<gene>
    <name evidence="6" type="ORF">B0J15DRAFT_518099</name>
</gene>
<dbReference type="InterPro" id="IPR051799">
    <property type="entry name" value="NADH_flavin_oxidoreductase"/>
</dbReference>
<dbReference type="GO" id="GO:0016491">
    <property type="term" value="F:oxidoreductase activity"/>
    <property type="evidence" value="ECO:0007669"/>
    <property type="project" value="UniProtKB-KW"/>
</dbReference>
<dbReference type="PANTHER" id="PTHR43656:SF5">
    <property type="entry name" value="NADH:FLAVIN OXIDOREDUCTASE_NADH OXIDASE N-TERMINAL DOMAIN-CONTAINING PROTEIN"/>
    <property type="match status" value="1"/>
</dbReference>
<dbReference type="Proteomes" id="UP000736672">
    <property type="component" value="Unassembled WGS sequence"/>
</dbReference>
<evidence type="ECO:0000256" key="4">
    <source>
        <dbReference type="ARBA" id="ARBA00023002"/>
    </source>
</evidence>
<keyword evidence="4" id="KW-0560">Oxidoreductase</keyword>
<dbReference type="GO" id="GO:0010181">
    <property type="term" value="F:FMN binding"/>
    <property type="evidence" value="ECO:0007669"/>
    <property type="project" value="InterPro"/>
</dbReference>
<keyword evidence="3" id="KW-0288">FMN</keyword>
<dbReference type="OrthoDB" id="1663137at2759"/>
<name>A0A9P9G1U1_FUSSL</name>
<keyword evidence="2" id="KW-0285">Flavoprotein</keyword>
<dbReference type="InterPro" id="IPR001155">
    <property type="entry name" value="OxRdtase_FMN_N"/>
</dbReference>
<evidence type="ECO:0000313" key="7">
    <source>
        <dbReference type="Proteomes" id="UP000736672"/>
    </source>
</evidence>
<comment type="similarity">
    <text evidence="1">Belongs to the NADH:flavin oxidoreductase/NADH oxidase family.</text>
</comment>
<dbReference type="Gene3D" id="3.20.20.70">
    <property type="entry name" value="Aldolase class I"/>
    <property type="match status" value="1"/>
</dbReference>
<evidence type="ECO:0000256" key="3">
    <source>
        <dbReference type="ARBA" id="ARBA00022643"/>
    </source>
</evidence>
<evidence type="ECO:0000313" key="6">
    <source>
        <dbReference type="EMBL" id="KAH7230778.1"/>
    </source>
</evidence>
<dbReference type="Pfam" id="PF00724">
    <property type="entry name" value="Oxidored_FMN"/>
    <property type="match status" value="1"/>
</dbReference>